<gene>
    <name evidence="2" type="ORF">A33K_13231</name>
</gene>
<organism evidence="2 3">
    <name type="scientific">Burkholderia humptydooensis MSMB43</name>
    <dbReference type="NCBI Taxonomy" id="441157"/>
    <lineage>
        <taxon>Bacteria</taxon>
        <taxon>Pseudomonadati</taxon>
        <taxon>Pseudomonadota</taxon>
        <taxon>Betaproteobacteria</taxon>
        <taxon>Burkholderiales</taxon>
        <taxon>Burkholderiaceae</taxon>
        <taxon>Burkholderia</taxon>
        <taxon>pseudomallei group</taxon>
    </lineage>
</organism>
<feature type="region of interest" description="Disordered" evidence="1">
    <location>
        <begin position="1"/>
        <end position="23"/>
    </location>
</feature>
<proteinExistence type="predicted"/>
<evidence type="ECO:0000256" key="1">
    <source>
        <dbReference type="SAM" id="MobiDB-lite"/>
    </source>
</evidence>
<keyword evidence="3" id="KW-1185">Reference proteome</keyword>
<reference evidence="3" key="1">
    <citation type="journal article" date="2012" name="J. Bacteriol.">
        <title>Revised Genome Sequence of Burkholderia thailandensis MSMB43 with Improved Annotation.</title>
        <authorList>
            <person name="Zhuo Y."/>
            <person name="Liu L."/>
            <person name="Wang Q."/>
            <person name="Liu X."/>
            <person name="Ren B."/>
            <person name="Liu M."/>
            <person name="Ni P."/>
            <person name="Cheng Y.Q."/>
            <person name="Zhang L."/>
        </authorList>
    </citation>
    <scope>NUCLEOTIDE SEQUENCE [LARGE SCALE GENOMIC DNA]</scope>
    <source>
        <strain evidence="3">MSMB43</strain>
    </source>
</reference>
<dbReference type="EMBL" id="JH692061">
    <property type="protein sequence ID" value="EIP89650.1"/>
    <property type="molecule type" value="Genomic_DNA"/>
</dbReference>
<evidence type="ECO:0000313" key="3">
    <source>
        <dbReference type="Proteomes" id="UP000004682"/>
    </source>
</evidence>
<sequence>MPDRSRAARERRPGASRRESHSRGAISLFCLDLAARRHARTTDRAAAVHPRRRTPKAAR</sequence>
<accession>A0ABN0GBR9</accession>
<protein>
    <submittedName>
        <fullName evidence="2">Uncharacterized protein</fullName>
    </submittedName>
</protein>
<feature type="compositionally biased region" description="Basic and acidic residues" evidence="1">
    <location>
        <begin position="1"/>
        <end position="22"/>
    </location>
</feature>
<feature type="region of interest" description="Disordered" evidence="1">
    <location>
        <begin position="38"/>
        <end position="59"/>
    </location>
</feature>
<dbReference type="Proteomes" id="UP000004682">
    <property type="component" value="Unassembled WGS sequence"/>
</dbReference>
<name>A0ABN0GBR9_9BURK</name>
<evidence type="ECO:0000313" key="2">
    <source>
        <dbReference type="EMBL" id="EIP89650.1"/>
    </source>
</evidence>
<feature type="compositionally biased region" description="Basic residues" evidence="1">
    <location>
        <begin position="49"/>
        <end position="59"/>
    </location>
</feature>